<feature type="domain" description="Soluble ligand binding" evidence="5">
    <location>
        <begin position="323"/>
        <end position="370"/>
    </location>
</feature>
<dbReference type="InterPro" id="IPR003715">
    <property type="entry name" value="Poly_export_N"/>
</dbReference>
<keyword evidence="7" id="KW-1185">Reference proteome</keyword>
<name>A0A1H5ZBF4_9BACT</name>
<dbReference type="PANTHER" id="PTHR33619">
    <property type="entry name" value="POLYSACCHARIDE EXPORT PROTEIN GFCE-RELATED"/>
    <property type="match status" value="1"/>
</dbReference>
<gene>
    <name evidence="6" type="ORF">SAMN05421819_2537</name>
</gene>
<dbReference type="Pfam" id="PF02563">
    <property type="entry name" value="Poly_export"/>
    <property type="match status" value="1"/>
</dbReference>
<feature type="domain" description="Soluble ligand binding" evidence="5">
    <location>
        <begin position="241"/>
        <end position="287"/>
    </location>
</feature>
<sequence>MVCSKPRLLVSRSTWLCVLIFAYAAFEAGSIHGQSTSSGSSQQDASSGQSSQSQGNPISGGDDGSTQSGSFTRIGSDLTRPSSQIQQSPYAEQNPYAQQNLDATQSLNRTSPNRNPNQPVELTDFQRLTASSIGKVLPLYGQDLFRNPPSTFAPVSRIPVTPDYVIGPGDELLVRIWGHVTLDGSFTVDRSGSIFIPKVGAIHVAGISYDHLTDFLKSQIGKNFSNFDLNVNVGQLRSIDVFVVGEAKTPGSYTISSLSTLINALFACGGPTPGGSMRNIEVRRKDRVVGTFDFYDLLLKGDKSKDIRLESGDVIYIPPVGPVVALAGSFRHPAIYELKSATSLRDVIRLAGGLSPLARTSDLQVERVRTTEDTRSITAVKLDEGGLSSTLQDGDILEISPIVDRFKEAVTLRGNVADPRRFAWHPGMRIRDLIPNKEALLTRNYWEQRNKLGLPTLDSTPDIRRYAPDQPIAQINGRAVSPSPTALTQSLPNAQDSDTNVYGRQLDVYGREVEVPPLVTTNTTTQGNASQSASRRSQNDQAATLDATSASQPGAPPRDSVSAAVTDVRARFPVRNQVILGAPEIDWSYAVIQRLDTADLSTRLIPFNLGKAILDGDPAQNLELMPGDIVTIFSTADIHVQQAQQTKFVRLEGEFASAGIYRVNSGETLRQLVSRVGLANDAYLYGSEFTRESTRVVQQQRIGAYADDLDQRIKLAEANSANNSLTPQDDVATVAALQNARTVAARLRLMQATGRIVLFIPPGSTNLADIPDLPLEDGDTFTVPQVPATVNVFGAVYNQTSFLYERQHRVKDYIEYAGGGTRTADTHRIYIVRANGLVESKQFSGASLAGSFRDKHLNPGDTIAVPETVDKRPLLRNLVDVATVIGQLGLGVAAINVLK</sequence>
<dbReference type="InterPro" id="IPR049712">
    <property type="entry name" value="Poly_export"/>
</dbReference>
<feature type="region of interest" description="Disordered" evidence="2">
    <location>
        <begin position="475"/>
        <end position="500"/>
    </location>
</feature>
<evidence type="ECO:0000256" key="1">
    <source>
        <dbReference type="ARBA" id="ARBA00022729"/>
    </source>
</evidence>
<dbReference type="GO" id="GO:0015159">
    <property type="term" value="F:polysaccharide transmembrane transporter activity"/>
    <property type="evidence" value="ECO:0007669"/>
    <property type="project" value="InterPro"/>
</dbReference>
<dbReference type="PANTHER" id="PTHR33619:SF3">
    <property type="entry name" value="POLYSACCHARIDE EXPORT PROTEIN GFCE-RELATED"/>
    <property type="match status" value="1"/>
</dbReference>
<evidence type="ECO:0000259" key="4">
    <source>
        <dbReference type="Pfam" id="PF02563"/>
    </source>
</evidence>
<dbReference type="InterPro" id="IPR019554">
    <property type="entry name" value="Soluble_ligand-bd"/>
</dbReference>
<feature type="compositionally biased region" description="Polar residues" evidence="2">
    <location>
        <begin position="79"/>
        <end position="91"/>
    </location>
</feature>
<dbReference type="EMBL" id="FNVA01000004">
    <property type="protein sequence ID" value="SEG33075.1"/>
    <property type="molecule type" value="Genomic_DNA"/>
</dbReference>
<evidence type="ECO:0000256" key="3">
    <source>
        <dbReference type="SAM" id="SignalP"/>
    </source>
</evidence>
<feature type="domain" description="Polysaccharide export protein N-terminal" evidence="4">
    <location>
        <begin position="159"/>
        <end position="233"/>
    </location>
</feature>
<evidence type="ECO:0000256" key="2">
    <source>
        <dbReference type="SAM" id="MobiDB-lite"/>
    </source>
</evidence>
<dbReference type="Pfam" id="PF10531">
    <property type="entry name" value="SLBB"/>
    <property type="match status" value="3"/>
</dbReference>
<proteinExistence type="predicted"/>
<feature type="region of interest" description="Disordered" evidence="2">
    <location>
        <begin position="32"/>
        <end position="91"/>
    </location>
</feature>
<reference evidence="6 7" key="1">
    <citation type="submission" date="2016-10" db="EMBL/GenBank/DDBJ databases">
        <authorList>
            <person name="de Groot N.N."/>
        </authorList>
    </citation>
    <scope>NUCLEOTIDE SEQUENCE [LARGE SCALE GENOMIC DNA]</scope>
    <source>
        <strain evidence="6 7">DSM 22489</strain>
    </source>
</reference>
<feature type="compositionally biased region" description="Polar residues" evidence="2">
    <location>
        <begin position="482"/>
        <end position="500"/>
    </location>
</feature>
<keyword evidence="1 3" id="KW-0732">Signal</keyword>
<protein>
    <submittedName>
        <fullName evidence="6">Protein involved in polysaccharide export, contains SLBB domain of the beta-grasp fold</fullName>
    </submittedName>
</protein>
<dbReference type="Gene3D" id="3.10.560.10">
    <property type="entry name" value="Outer membrane lipoprotein wza domain like"/>
    <property type="match status" value="3"/>
</dbReference>
<dbReference type="Proteomes" id="UP000236728">
    <property type="component" value="Unassembled WGS sequence"/>
</dbReference>
<feature type="region of interest" description="Disordered" evidence="2">
    <location>
        <begin position="517"/>
        <end position="562"/>
    </location>
</feature>
<accession>A0A1H5ZBF4</accession>
<feature type="compositionally biased region" description="Low complexity" evidence="2">
    <location>
        <begin position="32"/>
        <end position="70"/>
    </location>
</feature>
<evidence type="ECO:0000259" key="5">
    <source>
        <dbReference type="Pfam" id="PF10531"/>
    </source>
</evidence>
<organism evidence="6 7">
    <name type="scientific">Bryocella elongata</name>
    <dbReference type="NCBI Taxonomy" id="863522"/>
    <lineage>
        <taxon>Bacteria</taxon>
        <taxon>Pseudomonadati</taxon>
        <taxon>Acidobacteriota</taxon>
        <taxon>Terriglobia</taxon>
        <taxon>Terriglobales</taxon>
        <taxon>Acidobacteriaceae</taxon>
        <taxon>Bryocella</taxon>
    </lineage>
</organism>
<feature type="domain" description="Soluble ligand binding" evidence="5">
    <location>
        <begin position="790"/>
        <end position="837"/>
    </location>
</feature>
<evidence type="ECO:0000313" key="7">
    <source>
        <dbReference type="Proteomes" id="UP000236728"/>
    </source>
</evidence>
<feature type="signal peptide" evidence="3">
    <location>
        <begin position="1"/>
        <end position="24"/>
    </location>
</feature>
<evidence type="ECO:0000313" key="6">
    <source>
        <dbReference type="EMBL" id="SEG33075.1"/>
    </source>
</evidence>
<dbReference type="AlphaFoldDB" id="A0A1H5ZBF4"/>
<feature type="compositionally biased region" description="Polar residues" evidence="2">
    <location>
        <begin position="519"/>
        <end position="552"/>
    </location>
</feature>
<feature type="chain" id="PRO_5009291368" evidence="3">
    <location>
        <begin position="25"/>
        <end position="899"/>
    </location>
</feature>
<dbReference type="Gene3D" id="3.30.1950.10">
    <property type="entry name" value="wza like domain"/>
    <property type="match status" value="1"/>
</dbReference>